<sequence length="459" mass="50250">MEYTELDQYPLPSGQLTSWTPVISTPTQWAPDPRPLTSAHHEHCTRAQTPTEHGSWIGSAFRIDRPYSASAMRTLITTWFARHEALRTTIVSENDTFVRKTVTATDAVAFPVTRAHTADEIRDFLTSQFESALSPLKWPHCIFATIEPDTATESFVCLFAADHSVMDAYSQVIAISELRSLYDAILDTPGVPDDKTYGSYVDFGIIEKQACDAITEQHPAVSAWDTFLTEHNNAFPTFTPISGMLNTSTAEPTRQASKSQWLLNPEEATAFNTACRAAGFSTQAGILAALAVAQSRLTGEGTLSSVMPVHTRVHESFAESMGWFVNIVPVTVQAAHDNDVLGALTSATAALAASKKLALAPFAKVAQILKTTQTPKFVVSYVDIRYLPEADQMPAISGRALRSNTYSNDEVYFWINRTPRGLNVSTRYPDTEEAHTLIEQFLTELTAVFAAASTTSIAA</sequence>
<dbReference type="AlphaFoldDB" id="A0A916U9E7"/>
<dbReference type="InterPro" id="IPR023213">
    <property type="entry name" value="CAT-like_dom_sf"/>
</dbReference>
<accession>A0A916U9E7</accession>
<reference evidence="2" key="2">
    <citation type="submission" date="2020-09" db="EMBL/GenBank/DDBJ databases">
        <authorList>
            <person name="Sun Q."/>
            <person name="Zhou Y."/>
        </authorList>
    </citation>
    <scope>NUCLEOTIDE SEQUENCE</scope>
    <source>
        <strain evidence="2">CGMCC 1.15478</strain>
    </source>
</reference>
<dbReference type="GO" id="GO:0043041">
    <property type="term" value="P:amino acid activation for nonribosomal peptide biosynthetic process"/>
    <property type="evidence" value="ECO:0007669"/>
    <property type="project" value="TreeGrafter"/>
</dbReference>
<dbReference type="GO" id="GO:0008610">
    <property type="term" value="P:lipid biosynthetic process"/>
    <property type="evidence" value="ECO:0007669"/>
    <property type="project" value="UniProtKB-ARBA"/>
</dbReference>
<evidence type="ECO:0000313" key="2">
    <source>
        <dbReference type="EMBL" id="GGC65399.1"/>
    </source>
</evidence>
<dbReference type="PANTHER" id="PTHR45527">
    <property type="entry name" value="NONRIBOSOMAL PEPTIDE SYNTHETASE"/>
    <property type="match status" value="1"/>
</dbReference>
<dbReference type="GO" id="GO:0031177">
    <property type="term" value="F:phosphopantetheine binding"/>
    <property type="evidence" value="ECO:0007669"/>
    <property type="project" value="TreeGrafter"/>
</dbReference>
<dbReference type="PANTHER" id="PTHR45527:SF1">
    <property type="entry name" value="FATTY ACID SYNTHASE"/>
    <property type="match status" value="1"/>
</dbReference>
<feature type="domain" description="Condensation" evidence="1">
    <location>
        <begin position="59"/>
        <end position="374"/>
    </location>
</feature>
<dbReference type="GO" id="GO:0003824">
    <property type="term" value="F:catalytic activity"/>
    <property type="evidence" value="ECO:0007669"/>
    <property type="project" value="InterPro"/>
</dbReference>
<name>A0A916U9E7_9ACTN</name>
<keyword evidence="3" id="KW-1185">Reference proteome</keyword>
<proteinExistence type="predicted"/>
<dbReference type="GO" id="GO:0044550">
    <property type="term" value="P:secondary metabolite biosynthetic process"/>
    <property type="evidence" value="ECO:0007669"/>
    <property type="project" value="TreeGrafter"/>
</dbReference>
<evidence type="ECO:0000313" key="3">
    <source>
        <dbReference type="Proteomes" id="UP000641514"/>
    </source>
</evidence>
<protein>
    <recommendedName>
        <fullName evidence="1">Condensation domain-containing protein</fullName>
    </recommendedName>
</protein>
<evidence type="ECO:0000259" key="1">
    <source>
        <dbReference type="Pfam" id="PF00668"/>
    </source>
</evidence>
<gene>
    <name evidence="2" type="ORF">GCM10011410_17340</name>
</gene>
<dbReference type="GO" id="GO:0005737">
    <property type="term" value="C:cytoplasm"/>
    <property type="evidence" value="ECO:0007669"/>
    <property type="project" value="TreeGrafter"/>
</dbReference>
<dbReference type="Proteomes" id="UP000641514">
    <property type="component" value="Unassembled WGS sequence"/>
</dbReference>
<dbReference type="Gene3D" id="3.30.559.30">
    <property type="entry name" value="Nonribosomal peptide synthetase, condensation domain"/>
    <property type="match status" value="1"/>
</dbReference>
<organism evidence="2 3">
    <name type="scientific">Hoyosella rhizosphaerae</name>
    <dbReference type="NCBI Taxonomy" id="1755582"/>
    <lineage>
        <taxon>Bacteria</taxon>
        <taxon>Bacillati</taxon>
        <taxon>Actinomycetota</taxon>
        <taxon>Actinomycetes</taxon>
        <taxon>Mycobacteriales</taxon>
        <taxon>Hoyosellaceae</taxon>
        <taxon>Hoyosella</taxon>
    </lineage>
</organism>
<dbReference type="Pfam" id="PF00668">
    <property type="entry name" value="Condensation"/>
    <property type="match status" value="1"/>
</dbReference>
<dbReference type="EMBL" id="BMJH01000002">
    <property type="protein sequence ID" value="GGC65399.1"/>
    <property type="molecule type" value="Genomic_DNA"/>
</dbReference>
<reference evidence="2" key="1">
    <citation type="journal article" date="2014" name="Int. J. Syst. Evol. Microbiol.">
        <title>Complete genome sequence of Corynebacterium casei LMG S-19264T (=DSM 44701T), isolated from a smear-ripened cheese.</title>
        <authorList>
            <consortium name="US DOE Joint Genome Institute (JGI-PGF)"/>
            <person name="Walter F."/>
            <person name="Albersmeier A."/>
            <person name="Kalinowski J."/>
            <person name="Ruckert C."/>
        </authorList>
    </citation>
    <scope>NUCLEOTIDE SEQUENCE</scope>
    <source>
        <strain evidence="2">CGMCC 1.15478</strain>
    </source>
</reference>
<comment type="caution">
    <text evidence="2">The sequence shown here is derived from an EMBL/GenBank/DDBJ whole genome shotgun (WGS) entry which is preliminary data.</text>
</comment>
<dbReference type="InterPro" id="IPR001242">
    <property type="entry name" value="Condensation_dom"/>
</dbReference>
<dbReference type="Gene3D" id="3.30.559.10">
    <property type="entry name" value="Chloramphenicol acetyltransferase-like domain"/>
    <property type="match status" value="1"/>
</dbReference>
<dbReference type="SUPFAM" id="SSF52777">
    <property type="entry name" value="CoA-dependent acyltransferases"/>
    <property type="match status" value="2"/>
</dbReference>
<dbReference type="RefSeq" id="WP_188673311.1">
    <property type="nucleotide sequence ID" value="NZ_BMJH01000002.1"/>
</dbReference>